<dbReference type="GO" id="GO:0003723">
    <property type="term" value="F:RNA binding"/>
    <property type="evidence" value="ECO:0007669"/>
    <property type="project" value="InterPro"/>
</dbReference>
<dbReference type="CDD" id="cd02869">
    <property type="entry name" value="PseudoU_synth_RluA_like"/>
    <property type="match status" value="1"/>
</dbReference>
<dbReference type="Gene3D" id="3.30.2350.10">
    <property type="entry name" value="Pseudouridine synthase"/>
    <property type="match status" value="1"/>
</dbReference>
<accession>C9ZKA6</accession>
<evidence type="ECO:0000313" key="2">
    <source>
        <dbReference type="EMBL" id="CBH09870.1"/>
    </source>
</evidence>
<dbReference type="PANTHER" id="PTHR21600:SF90">
    <property type="entry name" value="PSEUDOURIDINE SYNTHASE RSUA_RLUA-LIKE DOMAIN-CONTAINING PROTEIN"/>
    <property type="match status" value="1"/>
</dbReference>
<dbReference type="Pfam" id="PF00849">
    <property type="entry name" value="PseudoU_synth_2"/>
    <property type="match status" value="1"/>
</dbReference>
<evidence type="ECO:0000259" key="1">
    <source>
        <dbReference type="Pfam" id="PF00849"/>
    </source>
</evidence>
<dbReference type="InterPro" id="IPR006145">
    <property type="entry name" value="PsdUridine_synth_RsuA/RluA"/>
</dbReference>
<dbReference type="InterPro" id="IPR050188">
    <property type="entry name" value="RluA_PseudoU_synthase"/>
</dbReference>
<evidence type="ECO:0000313" key="3">
    <source>
        <dbReference type="Proteomes" id="UP000002316"/>
    </source>
</evidence>
<dbReference type="VEuPathDB" id="TriTrypDB:Tbg972.3.2080"/>
<dbReference type="OrthoDB" id="418349at2759"/>
<sequence>MFVKKKVVVLLRSNFLKPFPFPSLPASTLPIDFSASLPMQIPPLFFFYFLNREHCLINGLKCSQHLRWRKRGLQGVLFSFSRMHHARGLVRRSSTAILRKLEGLSAPHGVSTCFLDASFIDGSGTRVKLQLLHTAALLQVLSELPKTEALAHVREAKRISAASLSPSSLTFGTEALFNVEQRAPLFVKRSAAAAVAELASRQSRFLSKVEGRLMAHDLKLVEAFTKELLQKGGKYTDNEIAQYRGVVEELSKLNPAAALAMAMNAELPSLGSAAATALARLVRLDKPAAVLSFLEGFAAKDEVAPASETCATQVAIRLRNRLWGLGDATATATSRTSPAPDACATASAVQERAAVRESIVVACRFNIDPSIVFPTDAAAIQRWSCQFLSDTMWPLERAEVITDVVCRKRLLPRRVAVDCLSNWCLTDLERPWFSSAFAIGGAGETNTQAEREVSTNVDEAVVYCTALSCALKDPKRNLVDNRLLLQYAKLLSEGELDPSHSSFPHFIEECGESHSDLERPAEISFLLQLTDRSVMEQLLALAPHCSYWRTLLEKRPECADIVAAPEGHVRVAVRLPPEHECVRAAETMRAGDPLKSPLPIFPVVYEDDDLLVINKPPHVATSRHALSCSQLCDDKATDIVSLQLTCKKRGDVMRRVFRQGQVHRLDTETSGCLIMAKSDVAASSLRHQMGTSAAYSQSSKIYLALCAVVESNLTNIPLNGVLRDPADAKITTKYRIVHFYKRFRVALVEARIQQGKKHQIRRHLAAVGLPILQDVEHGGAACCSPLLQRVALHASSVTVVHPRTAEVLTCVAPLPEDMRSAIFRLSCE</sequence>
<dbReference type="AlphaFoldDB" id="C9ZKA6"/>
<dbReference type="KEGG" id="tbg:TbgDal_III2080"/>
<dbReference type="SUPFAM" id="SSF55120">
    <property type="entry name" value="Pseudouridine synthase"/>
    <property type="match status" value="1"/>
</dbReference>
<reference evidence="3" key="1">
    <citation type="journal article" date="2010" name="PLoS Negl. Trop. Dis.">
        <title>The genome sequence of Trypanosoma brucei gambiense, causative agent of chronic human african trypanosomiasis.</title>
        <authorList>
            <person name="Jackson A.P."/>
            <person name="Sanders M."/>
            <person name="Berry A."/>
            <person name="McQuillan J."/>
            <person name="Aslett M.A."/>
            <person name="Quail M.A."/>
            <person name="Chukualim B."/>
            <person name="Capewell P."/>
            <person name="MacLeod A."/>
            <person name="Melville S.E."/>
            <person name="Gibson W."/>
            <person name="Barry J.D."/>
            <person name="Berriman M."/>
            <person name="Hertz-Fowler C."/>
        </authorList>
    </citation>
    <scope>NUCLEOTIDE SEQUENCE [LARGE SCALE GENOMIC DNA]</scope>
    <source>
        <strain evidence="3">MHOM/CI/86/DAL972</strain>
    </source>
</reference>
<dbReference type="EMBL" id="FN554966">
    <property type="protein sequence ID" value="CBH09870.1"/>
    <property type="molecule type" value="Genomic_DNA"/>
</dbReference>
<dbReference type="InterPro" id="IPR006224">
    <property type="entry name" value="PsdUridine_synth_RluA-like_CS"/>
</dbReference>
<gene>
    <name evidence="2" type="ORF">TbgDal_III2080</name>
</gene>
<dbReference type="GO" id="GO:0009982">
    <property type="term" value="F:pseudouridine synthase activity"/>
    <property type="evidence" value="ECO:0007669"/>
    <property type="project" value="InterPro"/>
</dbReference>
<dbReference type="PROSITE" id="PS01129">
    <property type="entry name" value="PSI_RLU"/>
    <property type="match status" value="1"/>
</dbReference>
<dbReference type="GO" id="GO:0000455">
    <property type="term" value="P:enzyme-directed rRNA pseudouridine synthesis"/>
    <property type="evidence" value="ECO:0007669"/>
    <property type="project" value="TreeGrafter"/>
</dbReference>
<feature type="domain" description="Pseudouridine synthase RsuA/RluA-like" evidence="1">
    <location>
        <begin position="609"/>
        <end position="766"/>
    </location>
</feature>
<dbReference type="Proteomes" id="UP000002316">
    <property type="component" value="Chromosome 3"/>
</dbReference>
<dbReference type="InterPro" id="IPR020103">
    <property type="entry name" value="PsdUridine_synth_cat_dom_sf"/>
</dbReference>
<protein>
    <recommendedName>
        <fullName evidence="1">Pseudouridine synthase RsuA/RluA-like domain-containing protein</fullName>
    </recommendedName>
</protein>
<name>C9ZKA6_TRYB9</name>
<dbReference type="GeneID" id="23858984"/>
<organism evidence="2 3">
    <name type="scientific">Trypanosoma brucei gambiense (strain MHOM/CI/86/DAL972)</name>
    <dbReference type="NCBI Taxonomy" id="679716"/>
    <lineage>
        <taxon>Eukaryota</taxon>
        <taxon>Discoba</taxon>
        <taxon>Euglenozoa</taxon>
        <taxon>Kinetoplastea</taxon>
        <taxon>Metakinetoplastina</taxon>
        <taxon>Trypanosomatida</taxon>
        <taxon>Trypanosomatidae</taxon>
        <taxon>Trypanosoma</taxon>
    </lineage>
</organism>
<dbReference type="RefSeq" id="XP_011772163.1">
    <property type="nucleotide sequence ID" value="XM_011773861.1"/>
</dbReference>
<proteinExistence type="predicted"/>
<dbReference type="PANTHER" id="PTHR21600">
    <property type="entry name" value="MITOCHONDRIAL RNA PSEUDOURIDINE SYNTHASE"/>
    <property type="match status" value="1"/>
</dbReference>